<evidence type="ECO:0000256" key="14">
    <source>
        <dbReference type="SAM" id="MobiDB-lite"/>
    </source>
</evidence>
<feature type="compositionally biased region" description="Basic residues" evidence="14">
    <location>
        <begin position="199"/>
        <end position="209"/>
    </location>
</feature>
<keyword evidence="9" id="KW-0256">Endoplasmic reticulum</keyword>
<dbReference type="PROSITE" id="PS01036">
    <property type="entry name" value="HSP70_3"/>
    <property type="match status" value="1"/>
</dbReference>
<feature type="compositionally biased region" description="Basic and acidic residues" evidence="14">
    <location>
        <begin position="220"/>
        <end position="242"/>
    </location>
</feature>
<evidence type="ECO:0000256" key="1">
    <source>
        <dbReference type="ARBA" id="ARBA00002077"/>
    </source>
</evidence>
<dbReference type="PROSITE" id="PS50002">
    <property type="entry name" value="SH3"/>
    <property type="match status" value="1"/>
</dbReference>
<dbReference type="Gene3D" id="1.10.10.10">
    <property type="entry name" value="Winged helix-like DNA-binding domain superfamily/Winged helix DNA-binding domain"/>
    <property type="match status" value="2"/>
</dbReference>
<evidence type="ECO:0000313" key="16">
    <source>
        <dbReference type="EMBL" id="KAK6296568.1"/>
    </source>
</evidence>
<dbReference type="GO" id="GO:0005524">
    <property type="term" value="F:ATP binding"/>
    <property type="evidence" value="ECO:0007669"/>
    <property type="project" value="UniProtKB-KW"/>
</dbReference>
<keyword evidence="6 13" id="KW-0728">SH3 domain</keyword>
<evidence type="ECO:0000256" key="6">
    <source>
        <dbReference type="ARBA" id="ARBA00022443"/>
    </source>
</evidence>
<comment type="similarity">
    <text evidence="3">Belongs to the heat shock protein 70 family.</text>
</comment>
<evidence type="ECO:0000256" key="7">
    <source>
        <dbReference type="ARBA" id="ARBA00022729"/>
    </source>
</evidence>
<feature type="compositionally biased region" description="Basic residues" evidence="14">
    <location>
        <begin position="432"/>
        <end position="442"/>
    </location>
</feature>
<dbReference type="SUPFAM" id="SSF50044">
    <property type="entry name" value="SH3-domain"/>
    <property type="match status" value="1"/>
</dbReference>
<evidence type="ECO:0000256" key="12">
    <source>
        <dbReference type="ARBA" id="ARBA00031426"/>
    </source>
</evidence>
<evidence type="ECO:0000313" key="17">
    <source>
        <dbReference type="Proteomes" id="UP001356427"/>
    </source>
</evidence>
<evidence type="ECO:0000256" key="3">
    <source>
        <dbReference type="ARBA" id="ARBA00007381"/>
    </source>
</evidence>
<dbReference type="PRINTS" id="PR00301">
    <property type="entry name" value="HEATSHOCK70"/>
</dbReference>
<evidence type="ECO:0000256" key="5">
    <source>
        <dbReference type="ARBA" id="ARBA00018765"/>
    </source>
</evidence>
<feature type="compositionally biased region" description="Polar residues" evidence="14">
    <location>
        <begin position="371"/>
        <end position="383"/>
    </location>
</feature>
<feature type="compositionally biased region" description="Acidic residues" evidence="14">
    <location>
        <begin position="447"/>
        <end position="460"/>
    </location>
</feature>
<evidence type="ECO:0000256" key="2">
    <source>
        <dbReference type="ARBA" id="ARBA00004144"/>
    </source>
</evidence>
<dbReference type="GO" id="GO:0140662">
    <property type="term" value="F:ATP-dependent protein folding chaperone"/>
    <property type="evidence" value="ECO:0007669"/>
    <property type="project" value="InterPro"/>
</dbReference>
<evidence type="ECO:0000259" key="15">
    <source>
        <dbReference type="PROSITE" id="PS50002"/>
    </source>
</evidence>
<feature type="compositionally biased region" description="Basic and acidic residues" evidence="14">
    <location>
        <begin position="461"/>
        <end position="471"/>
    </location>
</feature>
<evidence type="ECO:0000256" key="9">
    <source>
        <dbReference type="ARBA" id="ARBA00022824"/>
    </source>
</evidence>
<comment type="subcellular location">
    <subcellularLocation>
        <location evidence="2">Microsome</location>
    </subcellularLocation>
</comment>
<dbReference type="PANTHER" id="PTHR19375">
    <property type="entry name" value="HEAT SHOCK PROTEIN 70KDA"/>
    <property type="match status" value="1"/>
</dbReference>
<dbReference type="InterPro" id="IPR057667">
    <property type="entry name" value="HTH_SB"/>
</dbReference>
<dbReference type="InterPro" id="IPR036028">
    <property type="entry name" value="SH3-like_dom_sf"/>
</dbReference>
<comment type="caution">
    <text evidence="16">The sequence shown here is derived from an EMBL/GenBank/DDBJ whole genome shotgun (WGS) entry which is preliminary data.</text>
</comment>
<dbReference type="Pfam" id="PF00012">
    <property type="entry name" value="HSP70"/>
    <property type="match status" value="1"/>
</dbReference>
<dbReference type="Pfam" id="PF00536">
    <property type="entry name" value="SAM_1"/>
    <property type="match status" value="1"/>
</dbReference>
<reference evidence="16 17" key="1">
    <citation type="submission" date="2021-04" db="EMBL/GenBank/DDBJ databases">
        <authorList>
            <person name="De Guttry C."/>
            <person name="Zahm M."/>
            <person name="Klopp C."/>
            <person name="Cabau C."/>
            <person name="Louis A."/>
            <person name="Berthelot C."/>
            <person name="Parey E."/>
            <person name="Roest Crollius H."/>
            <person name="Montfort J."/>
            <person name="Robinson-Rechavi M."/>
            <person name="Bucao C."/>
            <person name="Bouchez O."/>
            <person name="Gislard M."/>
            <person name="Lluch J."/>
            <person name="Milhes M."/>
            <person name="Lampietro C."/>
            <person name="Lopez Roques C."/>
            <person name="Donnadieu C."/>
            <person name="Braasch I."/>
            <person name="Desvignes T."/>
            <person name="Postlethwait J."/>
            <person name="Bobe J."/>
            <person name="Wedekind C."/>
            <person name="Guiguen Y."/>
        </authorList>
    </citation>
    <scope>NUCLEOTIDE SEQUENCE [LARGE SCALE GENOMIC DNA]</scope>
    <source>
        <strain evidence="16">Cs_M1</strain>
        <tissue evidence="16">Blood</tissue>
    </source>
</reference>
<evidence type="ECO:0000256" key="4">
    <source>
        <dbReference type="ARBA" id="ARBA00011671"/>
    </source>
</evidence>
<feature type="region of interest" description="Disordered" evidence="14">
    <location>
        <begin position="136"/>
        <end position="249"/>
    </location>
</feature>
<dbReference type="SUPFAM" id="SSF53067">
    <property type="entry name" value="Actin-like ATPase domain"/>
    <property type="match status" value="2"/>
</dbReference>
<dbReference type="SMART" id="SM00454">
    <property type="entry name" value="SAM"/>
    <property type="match status" value="1"/>
</dbReference>
<dbReference type="InterPro" id="IPR001660">
    <property type="entry name" value="SAM"/>
</dbReference>
<protein>
    <recommendedName>
        <fullName evidence="5">Heat shock 70 kDa protein 13</fullName>
    </recommendedName>
    <alternativeName>
        <fullName evidence="12">Stress-70 protein chaperone microsome-associated 60 kDa protein</fullName>
    </alternativeName>
</protein>
<feature type="compositionally biased region" description="Basic residues" evidence="14">
    <location>
        <begin position="144"/>
        <end position="159"/>
    </location>
</feature>
<comment type="subunit">
    <text evidence="4">Binds UBQLN2.</text>
</comment>
<comment type="function">
    <text evidence="1">Has peptide-independent ATPase activity.</text>
</comment>
<accession>A0AAN8QH92</accession>
<dbReference type="InterPro" id="IPR018181">
    <property type="entry name" value="Heat_shock_70_CS"/>
</dbReference>
<dbReference type="SUPFAM" id="SSF47769">
    <property type="entry name" value="SAM/Pointed domain"/>
    <property type="match status" value="1"/>
</dbReference>
<keyword evidence="8" id="KW-0547">Nucleotide-binding</keyword>
<dbReference type="InterPro" id="IPR021090">
    <property type="entry name" value="SPIDER"/>
</dbReference>
<keyword evidence="11" id="KW-0492">Microsome</keyword>
<dbReference type="CDD" id="cd10237">
    <property type="entry name" value="ASKHA_NBD_HSP70_HSPA13"/>
    <property type="match status" value="1"/>
</dbReference>
<organism evidence="16 17">
    <name type="scientific">Coregonus suidteri</name>
    <dbReference type="NCBI Taxonomy" id="861788"/>
    <lineage>
        <taxon>Eukaryota</taxon>
        <taxon>Metazoa</taxon>
        <taxon>Chordata</taxon>
        <taxon>Craniata</taxon>
        <taxon>Vertebrata</taxon>
        <taxon>Euteleostomi</taxon>
        <taxon>Actinopterygii</taxon>
        <taxon>Neopterygii</taxon>
        <taxon>Teleostei</taxon>
        <taxon>Protacanthopterygii</taxon>
        <taxon>Salmoniformes</taxon>
        <taxon>Salmonidae</taxon>
        <taxon>Coregoninae</taxon>
        <taxon>Coregonus</taxon>
    </lineage>
</organism>
<dbReference type="InterPro" id="IPR013126">
    <property type="entry name" value="Hsp_70_fam"/>
</dbReference>
<feature type="region of interest" description="Disordered" evidence="14">
    <location>
        <begin position="349"/>
        <end position="505"/>
    </location>
</feature>
<dbReference type="Gene3D" id="3.90.640.10">
    <property type="entry name" value="Actin, Chain A, domain 4"/>
    <property type="match status" value="1"/>
</dbReference>
<dbReference type="Gene3D" id="3.30.30.30">
    <property type="match status" value="1"/>
</dbReference>
<dbReference type="Gene3D" id="3.30.420.40">
    <property type="match status" value="2"/>
</dbReference>
<dbReference type="CDD" id="cd11822">
    <property type="entry name" value="SH3_SASH_like"/>
    <property type="match status" value="1"/>
</dbReference>
<name>A0AAN8QH92_9TELE</name>
<dbReference type="Proteomes" id="UP001356427">
    <property type="component" value="Unassembled WGS sequence"/>
</dbReference>
<feature type="compositionally biased region" description="Low complexity" evidence="14">
    <location>
        <begin position="472"/>
        <end position="497"/>
    </location>
</feature>
<evidence type="ECO:0000256" key="8">
    <source>
        <dbReference type="ARBA" id="ARBA00022741"/>
    </source>
</evidence>
<dbReference type="InterPro" id="IPR001452">
    <property type="entry name" value="SH3_domain"/>
</dbReference>
<evidence type="ECO:0000256" key="11">
    <source>
        <dbReference type="ARBA" id="ARBA00022848"/>
    </source>
</evidence>
<dbReference type="FunFam" id="3.30.30.30:FF:000007">
    <property type="entry name" value="Heat shock 70 kDa protein 13"/>
    <property type="match status" value="1"/>
</dbReference>
<dbReference type="Gene3D" id="2.30.30.40">
    <property type="entry name" value="SH3 Domains"/>
    <property type="match status" value="1"/>
</dbReference>
<evidence type="ECO:0000256" key="13">
    <source>
        <dbReference type="PROSITE-ProRule" id="PRU00192"/>
    </source>
</evidence>
<dbReference type="InterPro" id="IPR013761">
    <property type="entry name" value="SAM/pointed_sf"/>
</dbReference>
<gene>
    <name evidence="16" type="ORF">J4Q44_G00327100</name>
</gene>
<dbReference type="Pfam" id="PF12485">
    <property type="entry name" value="SPIDER"/>
    <property type="match status" value="1"/>
</dbReference>
<proteinExistence type="inferred from homology"/>
<dbReference type="PROSITE" id="PS00329">
    <property type="entry name" value="HSP70_2"/>
    <property type="match status" value="1"/>
</dbReference>
<feature type="domain" description="SH3" evidence="15">
    <location>
        <begin position="514"/>
        <end position="575"/>
    </location>
</feature>
<feature type="compositionally biased region" description="Basic and acidic residues" evidence="14">
    <location>
        <begin position="1258"/>
        <end position="1275"/>
    </location>
</feature>
<keyword evidence="7" id="KW-0732">Signal</keyword>
<dbReference type="Gene3D" id="1.10.150.50">
    <property type="entry name" value="Transcription Factor, Ets-1"/>
    <property type="match status" value="1"/>
</dbReference>
<dbReference type="FunFam" id="3.30.420.40:FF:000103">
    <property type="entry name" value="Heat shock 70 kDa protein 13"/>
    <property type="match status" value="1"/>
</dbReference>
<dbReference type="InterPro" id="IPR036388">
    <property type="entry name" value="WH-like_DNA-bd_sf"/>
</dbReference>
<keyword evidence="10" id="KW-0067">ATP-binding</keyword>
<dbReference type="InterPro" id="IPR043129">
    <property type="entry name" value="ATPase_NBD"/>
</dbReference>
<keyword evidence="17" id="KW-1185">Reference proteome</keyword>
<dbReference type="EMBL" id="JAGTTL010000032">
    <property type="protein sequence ID" value="KAK6296568.1"/>
    <property type="molecule type" value="Genomic_DNA"/>
</dbReference>
<dbReference type="Pfam" id="PF25787">
    <property type="entry name" value="HTH_SB"/>
    <property type="match status" value="1"/>
</dbReference>
<evidence type="ECO:0000256" key="10">
    <source>
        <dbReference type="ARBA" id="ARBA00022840"/>
    </source>
</evidence>
<dbReference type="InterPro" id="IPR042048">
    <property type="entry name" value="HSPA13"/>
</dbReference>
<feature type="region of interest" description="Disordered" evidence="14">
    <location>
        <begin position="1245"/>
        <end position="1275"/>
    </location>
</feature>
<sequence length="1571" mass="174243">MTPNCSQVKILEGSMDSLYEAVQDSSDAQVYTIPCRSSSRSCSLAVLLDENPKWHGSGRSISMEISQMQNNNTKNKKRITHVSKSASENRTLDHAAAGCNTALWLPAKVPPEEDLDLVHIKNNQNEEMVKPMVRTEVQANATIRTKRGRGGRKSRRKKNEKPPTQVVSSEGWAQNPDRPNSRQRDLIVHANGEVAKPRVPIKKSQKHGSQKTGNKGSAKTGKEEAKKNQDTTRNKELRKSTTDNETCAGPIPVIEGPYLDVVRRSAPGCESVLPSAQENATLAPVAMELRTGPGVPGAPPRNQRWSNPAENTPDWGTSYHICRRPLTEYPVYANDYTLPRAKDWAKHQGLAQDGSLKRDPLPQGVPLSVTDVDQCNPNRSTSFGRFEGLRQPSPARLEENGTTVAEESGCEGSDQTKQGSLGKKMKAISLTMRRKMGKKHSKTFSEEAGEDTDRDLEEETERGHPLEKCSEKTSNSLESLSSGQSSSSGVASVSDGSSTRDSLRLEEDGSYNGHFCGRARVHTDFVPSPYDTDSLKLKVGDIISIISKPPMGIWTGMLNYKVGNFKFIYVDVVMEKEREEEAPKIRPQRMSRRPRPKTLLELLQRLHLEEYASALLLNGYQTVEDLRHLQEKHLIELNVMNPEHRGRLLAAADCRYTESDDVRESEEPSSSHSLKEEKRSVILALFLAGYLGQQYLPPPKPKVIGLDLGTTFCSVGVFHPGTGDVEVIGDEEGRKSIPSAVSFTHTEVLAGHEGQDLADSNPQNTIYDAKRFIGKIFEQELLEQESARYPFKVINNNGSAEFLVTTNQTFTVTPEFIGSRLLLKMRKMAEHHLGVPIQRAVISVPAEFDERQRNYTIRAANLAGLDILRVINEPTAAAMAYGLHKVDVFNVLVVDLGGGTLDVSLLNKQGGMFLTRAMSGNNKLGGQDFSQRLLQYTMERVRQQYDVPPTLKEDIHRLRQAVEAAKLNLTLQPSAHLRVPLHLEPHGDPKEPPQGPAKDPIPVIFQAVITRELFEELNADLFQKILVPVETVLAEGHLGKEEVDEIVLVGGSTRIPRIRKLISEYFGKEPNTSVDPDLAVVTGVAIQAGIMGGSWPLQYKRHLSTTSNSHTPNSTMAKTKELSKDTRNKIVDLHQAGKTESAIEEDWENVIWSGDWLGHSRTLRCFLRSHSLVALAVCFGSLSCWKTQPRPIFNALTEGRRLLAKILRYMAPSILPSIQECQTLMTKFDCRATFLFKSAQHNKVSGGRLGRRGGKAGQAEREGKGGMEWRRSSQRRMERWQDEEEWSEGDEISSDPDQTVFIWTLKRNMAALDHQVALSPKTTHRQCFLLGVSLLTQRGVPGGPGAVWVIGGAVGVMVWVLGEETEEIPLHQSTENSQGSLTVYRVTLTLLLENSLGGADRHIHISDTHIQKKHTQCVLWNPRQAYDLQGIVDPAVVAGVSVRRNHWPALRLCKSVQLKEETSSSCLAGNTFPTSVVLLKSLAQALFSSTMSSVQPRAQPTCHQHAHTCPQKQSINQSDSKLSTMAKTKELSKDVRDKIVDLHKAGMGYKTIAKQLAHLVISCYLKTAMSL</sequence>